<dbReference type="GO" id="GO:0006457">
    <property type="term" value="P:protein folding"/>
    <property type="evidence" value="ECO:0007669"/>
    <property type="project" value="TreeGrafter"/>
</dbReference>
<evidence type="ECO:0000313" key="6">
    <source>
        <dbReference type="EMBL" id="JAC79478.1"/>
    </source>
</evidence>
<dbReference type="InterPro" id="IPR011990">
    <property type="entry name" value="TPR-like_helical_dom_sf"/>
</dbReference>
<dbReference type="SMART" id="SM00028">
    <property type="entry name" value="TPR"/>
    <property type="match status" value="2"/>
</dbReference>
<dbReference type="SUPFAM" id="SSF48452">
    <property type="entry name" value="TPR-like"/>
    <property type="match status" value="1"/>
</dbReference>
<dbReference type="GO" id="GO:0005634">
    <property type="term" value="C:nucleus"/>
    <property type="evidence" value="ECO:0007669"/>
    <property type="project" value="TreeGrafter"/>
</dbReference>
<evidence type="ECO:0000256" key="4">
    <source>
        <dbReference type="SAM" id="MobiDB-lite"/>
    </source>
</evidence>
<protein>
    <submittedName>
        <fullName evidence="6">Tetratricopeptide repeat protein 4</fullName>
    </submittedName>
</protein>
<dbReference type="CDD" id="cd21377">
    <property type="entry name" value="CTWD_Cns1-like"/>
    <property type="match status" value="1"/>
</dbReference>
<feature type="region of interest" description="Disordered" evidence="4">
    <location>
        <begin position="352"/>
        <end position="371"/>
    </location>
</feature>
<dbReference type="EMBL" id="GBEZ01005879">
    <property type="protein sequence ID" value="JAC79478.1"/>
    <property type="molecule type" value="Transcribed_RNA"/>
</dbReference>
<evidence type="ECO:0000256" key="1">
    <source>
        <dbReference type="ARBA" id="ARBA00022737"/>
    </source>
</evidence>
<feature type="compositionally biased region" description="Basic and acidic residues" evidence="4">
    <location>
        <begin position="1"/>
        <end position="14"/>
    </location>
</feature>
<keyword evidence="2" id="KW-0802">TPR repeat</keyword>
<evidence type="ECO:0000259" key="5">
    <source>
        <dbReference type="Pfam" id="PF18972"/>
    </source>
</evidence>
<organism evidence="6">
    <name type="scientific">Tetraselmis sp. GSL018</name>
    <dbReference type="NCBI Taxonomy" id="582737"/>
    <lineage>
        <taxon>Eukaryota</taxon>
        <taxon>Viridiplantae</taxon>
        <taxon>Chlorophyta</taxon>
        <taxon>core chlorophytes</taxon>
        <taxon>Chlorodendrophyceae</taxon>
        <taxon>Chlorodendrales</taxon>
        <taxon>Chlorodendraceae</taxon>
        <taxon>Tetraselmis</taxon>
    </lineage>
</organism>
<feature type="domain" description="Cns1/TTC4 wheel" evidence="5">
    <location>
        <begin position="271"/>
        <end position="334"/>
    </location>
</feature>
<comment type="similarity">
    <text evidence="3">Belongs to the TTC4 family.</text>
</comment>
<feature type="region of interest" description="Disordered" evidence="4">
    <location>
        <begin position="1"/>
        <end position="63"/>
    </location>
</feature>
<dbReference type="GO" id="GO:0005829">
    <property type="term" value="C:cytosol"/>
    <property type="evidence" value="ECO:0007669"/>
    <property type="project" value="TreeGrafter"/>
</dbReference>
<gene>
    <name evidence="6" type="ORF">TSPGSL018_12620</name>
</gene>
<evidence type="ECO:0000256" key="3">
    <source>
        <dbReference type="ARBA" id="ARBA00023602"/>
    </source>
</evidence>
<keyword evidence="1" id="KW-0677">Repeat</keyword>
<sequence>MDSLDYSRFDRVQVDSDEETGSHTAESAQASEVCKPENTTGASAADKKLGESGSLDDSELPTLFWDSLPENADEHPEKMALDALLEESSPEERAEDLKHNGNEKLKVAQKTKNKIFYREAISFYSQALDLKCSDTKLNAVLHSNRSQAHLLLGNFGKALEDALAAIKLDQTSIKSYYRGARAALGMGRWDECLRLCRSGLSVDSGATELEGLREKAERGRKEEAERREKELSQERQLRASALPLAMAVTSRGWRLGRPQFSVGANFRPTLDEDGMIHWPVVLMYPEVMTNDSIEDFHESVPISAHLDEMFGPEAPPLEWDKSSQYKRHAIELYYLANCAKPMNEEQITDVFTGRSPRGFSDSGPKRTGESKSGWVRVDETLALGEILQNPDYVIPGVPVFFVVAKGTEFRQRFLADETKFWKQ</sequence>
<dbReference type="AlphaFoldDB" id="A0A061S5E7"/>
<dbReference type="GO" id="GO:0051879">
    <property type="term" value="F:Hsp90 protein binding"/>
    <property type="evidence" value="ECO:0007669"/>
    <property type="project" value="InterPro"/>
</dbReference>
<accession>A0A061S5E7</accession>
<proteinExistence type="inferred from homology"/>
<dbReference type="InterPro" id="IPR019734">
    <property type="entry name" value="TPR_rpt"/>
</dbReference>
<dbReference type="PANTHER" id="PTHR46035">
    <property type="entry name" value="TETRATRICOPEPTIDE REPEAT PROTEIN 4"/>
    <property type="match status" value="1"/>
</dbReference>
<name>A0A061S5E7_9CHLO</name>
<dbReference type="InterPro" id="IPR044059">
    <property type="entry name" value="Csn1/TTC4_wheel"/>
</dbReference>
<evidence type="ECO:0000256" key="2">
    <source>
        <dbReference type="ARBA" id="ARBA00022803"/>
    </source>
</evidence>
<reference evidence="6" key="1">
    <citation type="submission" date="2014-05" db="EMBL/GenBank/DDBJ databases">
        <title>The transcriptome of the halophilic microalga Tetraselmis sp. GSL018 isolated from the Great Salt Lake, Utah.</title>
        <authorList>
            <person name="Jinkerson R.E."/>
            <person name="D'Adamo S."/>
            <person name="Posewitz M.C."/>
        </authorList>
    </citation>
    <scope>NUCLEOTIDE SEQUENCE</scope>
    <source>
        <strain evidence="6">GSL018</strain>
    </source>
</reference>
<feature type="region of interest" description="Disordered" evidence="4">
    <location>
        <begin position="211"/>
        <end position="233"/>
    </location>
</feature>
<dbReference type="Pfam" id="PF18972">
    <property type="entry name" value="Wheel"/>
    <property type="match status" value="1"/>
</dbReference>
<dbReference type="GO" id="GO:0030544">
    <property type="term" value="F:Hsp70 protein binding"/>
    <property type="evidence" value="ECO:0007669"/>
    <property type="project" value="TreeGrafter"/>
</dbReference>
<dbReference type="PANTHER" id="PTHR46035:SF1">
    <property type="entry name" value="TETRATRICOPEPTIDE REPEAT PROTEIN 4"/>
    <property type="match status" value="1"/>
</dbReference>
<dbReference type="Gene3D" id="1.25.40.10">
    <property type="entry name" value="Tetratricopeptide repeat domain"/>
    <property type="match status" value="1"/>
</dbReference>